<evidence type="ECO:0000256" key="1">
    <source>
        <dbReference type="SAM" id="MobiDB-lite"/>
    </source>
</evidence>
<feature type="compositionally biased region" description="Basic and acidic residues" evidence="1">
    <location>
        <begin position="62"/>
        <end position="71"/>
    </location>
</feature>
<organism evidence="2 3">
    <name type="scientific">Triparma laevis f. longispina</name>
    <dbReference type="NCBI Taxonomy" id="1714387"/>
    <lineage>
        <taxon>Eukaryota</taxon>
        <taxon>Sar</taxon>
        <taxon>Stramenopiles</taxon>
        <taxon>Ochrophyta</taxon>
        <taxon>Bolidophyceae</taxon>
        <taxon>Parmales</taxon>
        <taxon>Triparmaceae</taxon>
        <taxon>Triparma</taxon>
    </lineage>
</organism>
<accession>A0A9W6ZWW0</accession>
<protein>
    <submittedName>
        <fullName evidence="2">Uncharacterized protein</fullName>
    </submittedName>
</protein>
<keyword evidence="3" id="KW-1185">Reference proteome</keyword>
<feature type="compositionally biased region" description="Low complexity" evidence="1">
    <location>
        <begin position="45"/>
        <end position="57"/>
    </location>
</feature>
<gene>
    <name evidence="2" type="ORF">TrLO_g7277</name>
</gene>
<evidence type="ECO:0000313" key="3">
    <source>
        <dbReference type="Proteomes" id="UP001165122"/>
    </source>
</evidence>
<dbReference type="Proteomes" id="UP001165122">
    <property type="component" value="Unassembled WGS sequence"/>
</dbReference>
<dbReference type="AlphaFoldDB" id="A0A9W6ZWW0"/>
<dbReference type="OrthoDB" id="10520625at2759"/>
<reference evidence="3" key="1">
    <citation type="journal article" date="2023" name="Commun. Biol.">
        <title>Genome analysis of Parmales, the sister group of diatoms, reveals the evolutionary specialization of diatoms from phago-mixotrophs to photoautotrophs.</title>
        <authorList>
            <person name="Ban H."/>
            <person name="Sato S."/>
            <person name="Yoshikawa S."/>
            <person name="Yamada K."/>
            <person name="Nakamura Y."/>
            <person name="Ichinomiya M."/>
            <person name="Sato N."/>
            <person name="Blanc-Mathieu R."/>
            <person name="Endo H."/>
            <person name="Kuwata A."/>
            <person name="Ogata H."/>
        </authorList>
    </citation>
    <scope>NUCLEOTIDE SEQUENCE [LARGE SCALE GENOMIC DNA]</scope>
    <source>
        <strain evidence="3">NIES 3700</strain>
    </source>
</reference>
<feature type="region of interest" description="Disordered" evidence="1">
    <location>
        <begin position="1"/>
        <end position="113"/>
    </location>
</feature>
<proteinExistence type="predicted"/>
<comment type="caution">
    <text evidence="2">The sequence shown here is derived from an EMBL/GenBank/DDBJ whole genome shotgun (WGS) entry which is preliminary data.</text>
</comment>
<dbReference type="EMBL" id="BRXW01000474">
    <property type="protein sequence ID" value="GMH57954.1"/>
    <property type="molecule type" value="Genomic_DNA"/>
</dbReference>
<name>A0A9W6ZWW0_9STRA</name>
<evidence type="ECO:0000313" key="2">
    <source>
        <dbReference type="EMBL" id="GMH57954.1"/>
    </source>
</evidence>
<sequence>MKRSDETSKPISNPPASQRPRLGLSPDEAHADVAEILANVAQDETTTTSPVGQTTTTNSEQDDSRSTPEGKEETDEESKSEDERGWLRAPDGGTKHTRVGAEFQCMDLPTPTG</sequence>